<evidence type="ECO:0000256" key="6">
    <source>
        <dbReference type="ARBA" id="ARBA00022989"/>
    </source>
</evidence>
<dbReference type="Gene3D" id="3.40.50.300">
    <property type="entry name" value="P-loop containing nucleotide triphosphate hydrolases"/>
    <property type="match status" value="1"/>
</dbReference>
<protein>
    <recommendedName>
        <fullName evidence="3 10">Mitochondrial escape protein 2</fullName>
    </recommendedName>
</protein>
<dbReference type="AlphaFoldDB" id="A0A8H5FBN5"/>
<dbReference type="OrthoDB" id="10267654at2759"/>
<comment type="similarity">
    <text evidence="2 10">Belongs to the YME2 family.</text>
</comment>
<feature type="domain" description="Mitochondrial escape protein 2 C-terminal" evidence="11">
    <location>
        <begin position="315"/>
        <end position="796"/>
    </location>
</feature>
<keyword evidence="4" id="KW-0812">Transmembrane</keyword>
<comment type="caution">
    <text evidence="12">The sequence shown here is derived from an EMBL/GenBank/DDBJ whole genome shotgun (WGS) entry which is preliminary data.</text>
</comment>
<dbReference type="EMBL" id="JAACJJ010000001">
    <property type="protein sequence ID" value="KAF5330523.1"/>
    <property type="molecule type" value="Genomic_DNA"/>
</dbReference>
<dbReference type="InterPro" id="IPR039627">
    <property type="entry name" value="Yme2_C"/>
</dbReference>
<evidence type="ECO:0000256" key="5">
    <source>
        <dbReference type="ARBA" id="ARBA00022792"/>
    </source>
</evidence>
<evidence type="ECO:0000256" key="4">
    <source>
        <dbReference type="ARBA" id="ARBA00022692"/>
    </source>
</evidence>
<evidence type="ECO:0000313" key="13">
    <source>
        <dbReference type="Proteomes" id="UP000567179"/>
    </source>
</evidence>
<dbReference type="Pfam" id="PF10443">
    <property type="entry name" value="RNA12"/>
    <property type="match status" value="1"/>
</dbReference>
<evidence type="ECO:0000259" key="11">
    <source>
        <dbReference type="Pfam" id="PF10443"/>
    </source>
</evidence>
<dbReference type="GO" id="GO:0005743">
    <property type="term" value="C:mitochondrial inner membrane"/>
    <property type="evidence" value="ECO:0007669"/>
    <property type="project" value="UniProtKB-SubCell"/>
</dbReference>
<evidence type="ECO:0000256" key="10">
    <source>
        <dbReference type="RuleBase" id="RU367108"/>
    </source>
</evidence>
<evidence type="ECO:0000256" key="9">
    <source>
        <dbReference type="ARBA" id="ARBA00025276"/>
    </source>
</evidence>
<evidence type="ECO:0000256" key="2">
    <source>
        <dbReference type="ARBA" id="ARBA00010320"/>
    </source>
</evidence>
<proteinExistence type="inferred from homology"/>
<keyword evidence="13" id="KW-1185">Reference proteome</keyword>
<dbReference type="PANTHER" id="PTHR32198:SF2">
    <property type="entry name" value="MITOCHONDRIAL ESCAPE PROTEIN 2"/>
    <property type="match status" value="1"/>
</dbReference>
<name>A0A8H5FBN5_9AGAR</name>
<evidence type="ECO:0000256" key="8">
    <source>
        <dbReference type="ARBA" id="ARBA00023136"/>
    </source>
</evidence>
<keyword evidence="10" id="KW-0694">RNA-binding</keyword>
<dbReference type="InterPro" id="IPR018850">
    <property type="entry name" value="Mt_escape_2_C"/>
</dbReference>
<comment type="subcellular location">
    <subcellularLocation>
        <location evidence="1 10">Mitochondrion inner membrane</location>
        <topology evidence="1 10">Single-pass membrane protein</topology>
    </subcellularLocation>
</comment>
<keyword evidence="5 10" id="KW-0999">Mitochondrion inner membrane</keyword>
<dbReference type="GO" id="GO:0006397">
    <property type="term" value="P:mRNA processing"/>
    <property type="evidence" value="ECO:0007669"/>
    <property type="project" value="UniProtKB-UniRule"/>
</dbReference>
<dbReference type="InterPro" id="IPR035979">
    <property type="entry name" value="RBD_domain_sf"/>
</dbReference>
<sequence>MLRLSARAARRAYTTAANAQEGWIYVDSIFPIQLAAWDLRHYIGILRQEHLLTVLESRLDQLSNVCDFKALELQPQMKDGGVFVRFSYTPEALSPGPDPMTSLQQALRDELAKVGTLPTWNGIGTGDIWVDMNRFASPVLKVAFEGPDVQEQSLYELCRPYGRIKDLALVPTVPAGTLRFSTVTFKHVHSAAIARNVIHGFKYPLPSSEPSSQTKTRLRVDFQKPLQAHAVRDWISGHPKIVLPVIVFLLGSLTYTVFDPIRSLMVEAKMLDWLDYRKFRLYQWLQVHALEPFAPNDKKAKSANIVIDGEIWKDRQDAAVALQSYLSDSPSTVAFVHGPQGSGKTSMLEAVLHESKRNTLTIDCRQLQAASSDSALVGALAAQTGYWPVFNFLSSMSSLVDLASVGLIGQKAGMSSSLTEQLHKILDVVTEGLRGVSSSHKAAIQKRVAHEEAEEQRRVQDEHRRQAIIDGRWHDARLDCVAGNGVMSELGVGDEMFGDEMVVQQQNQERAEKNMTIEESKAKKKHMLEDEQAIQSLPVVIIRNYAANSREDVMDVLAQWAASLAENHIAHVIVLSDNRENAKRLTKALPTKPLSSIALSDADAGSSLSFVKQKLLDAGLEVQLTSKDAQFVERLGGRASDLESLIHKVRTGMKIEEAVEDIITRGVVELRKNTFGEDAEESKNLPWTRYQAWKVLKVLAKSPEVGYYDMLVDFPFKGDENALRAMEHAELITIVAKNGRPSGIRPGKPVFRWVFERVVNDKVFQATQELAYNEKQVSDTETKIQGYEQELKLLVDMMQNEHRPWYSFRRSPCLDRARSVGEKLVVAERKVSTLERKIVELKKVLAGST</sequence>
<dbReference type="Proteomes" id="UP000567179">
    <property type="component" value="Unassembled WGS sequence"/>
</dbReference>
<dbReference type="SUPFAM" id="SSF54928">
    <property type="entry name" value="RNA-binding domain, RBD"/>
    <property type="match status" value="1"/>
</dbReference>
<dbReference type="PANTHER" id="PTHR32198">
    <property type="entry name" value="MITOCHONDRIAL ESCAPE PROTEIN 2"/>
    <property type="match status" value="1"/>
</dbReference>
<evidence type="ECO:0000256" key="1">
    <source>
        <dbReference type="ARBA" id="ARBA00004434"/>
    </source>
</evidence>
<dbReference type="InterPro" id="IPR027417">
    <property type="entry name" value="P-loop_NTPase"/>
</dbReference>
<evidence type="ECO:0000256" key="7">
    <source>
        <dbReference type="ARBA" id="ARBA00023128"/>
    </source>
</evidence>
<gene>
    <name evidence="12" type="ORF">D9619_005680</name>
</gene>
<dbReference type="GO" id="GO:0003723">
    <property type="term" value="F:RNA binding"/>
    <property type="evidence" value="ECO:0007669"/>
    <property type="project" value="UniProtKB-UniRule"/>
</dbReference>
<keyword evidence="8" id="KW-0472">Membrane</keyword>
<comment type="function">
    <text evidence="9 10">Plays a role in maintaining the mitochondrial genome and in controlling the mtDNA escape. Involved in the regulation of mtDNA nucleotide structure and number. May have a dispensable role in early maturation of pre-rRNA.</text>
</comment>
<reference evidence="12 13" key="1">
    <citation type="journal article" date="2020" name="ISME J.">
        <title>Uncovering the hidden diversity of litter-decomposition mechanisms in mushroom-forming fungi.</title>
        <authorList>
            <person name="Floudas D."/>
            <person name="Bentzer J."/>
            <person name="Ahren D."/>
            <person name="Johansson T."/>
            <person name="Persson P."/>
            <person name="Tunlid A."/>
        </authorList>
    </citation>
    <scope>NUCLEOTIDE SEQUENCE [LARGE SCALE GENOMIC DNA]</scope>
    <source>
        <strain evidence="12 13">CBS 101986</strain>
    </source>
</reference>
<evidence type="ECO:0000256" key="3">
    <source>
        <dbReference type="ARBA" id="ARBA00020222"/>
    </source>
</evidence>
<organism evidence="12 13">
    <name type="scientific">Psilocybe cf. subviscida</name>
    <dbReference type="NCBI Taxonomy" id="2480587"/>
    <lineage>
        <taxon>Eukaryota</taxon>
        <taxon>Fungi</taxon>
        <taxon>Dikarya</taxon>
        <taxon>Basidiomycota</taxon>
        <taxon>Agaricomycotina</taxon>
        <taxon>Agaricomycetes</taxon>
        <taxon>Agaricomycetidae</taxon>
        <taxon>Agaricales</taxon>
        <taxon>Agaricineae</taxon>
        <taxon>Strophariaceae</taxon>
        <taxon>Psilocybe</taxon>
    </lineage>
</organism>
<accession>A0A8H5FBN5</accession>
<keyword evidence="10" id="KW-0507">mRNA processing</keyword>
<dbReference type="SUPFAM" id="SSF52540">
    <property type="entry name" value="P-loop containing nucleoside triphosphate hydrolases"/>
    <property type="match status" value="1"/>
</dbReference>
<keyword evidence="6" id="KW-1133">Transmembrane helix</keyword>
<evidence type="ECO:0000313" key="12">
    <source>
        <dbReference type="EMBL" id="KAF5330523.1"/>
    </source>
</evidence>
<keyword evidence="7 10" id="KW-0496">Mitochondrion</keyword>